<keyword evidence="1" id="KW-0533">Nickel</keyword>
<sequence>MPQDTHLHLDPLGGIAGDMFVAAMLDAAPDLLPEAQALAARIGPGVGIDAVEQRDHGMRGRHLAVTLPESRRGPRHYGEYQALLAELAPDPGVARRADDILRRLGEAEAAVHGVTLAQVHFHEISDWDSIADVLLAALCLERLGVSSASTSALPLGGGRVETEHGQMPVPAPATLILMQGLPVIDDGIPGERVTPTGAAIMAHLQPAPALPAGTMTLRRTGNGLGTRRMEGVANLLRVGLWQAEAAEDRDRVGVISFHVDDQTGEDLAVGLANLRGREDVLDVLQLPAFGKKGRMMSRIELICRHAAMEEVARACFAETTTIGLRLREERRMLLPREAQPVQVDGREIGTKTRQLPLGGQITKAEMDDLATAGDHAARQSLRRRAETHD</sequence>
<dbReference type="EMBL" id="CP025430">
    <property type="protein sequence ID" value="AUH65756.1"/>
    <property type="molecule type" value="Genomic_DNA"/>
</dbReference>
<dbReference type="RefSeq" id="WP_101753729.1">
    <property type="nucleotide sequence ID" value="NZ_CP025430.1"/>
</dbReference>
<dbReference type="PANTHER" id="PTHR36566">
    <property type="entry name" value="NICKEL INSERTION PROTEIN-RELATED"/>
    <property type="match status" value="1"/>
</dbReference>
<evidence type="ECO:0000313" key="4">
    <source>
        <dbReference type="Proteomes" id="UP000234530"/>
    </source>
</evidence>
<organism evidence="3 4">
    <name type="scientific">Paracoccus zhejiangensis</name>
    <dbReference type="NCBI Taxonomy" id="1077935"/>
    <lineage>
        <taxon>Bacteria</taxon>
        <taxon>Pseudomonadati</taxon>
        <taxon>Pseudomonadota</taxon>
        <taxon>Alphaproteobacteria</taxon>
        <taxon>Rhodobacterales</taxon>
        <taxon>Paracoccaceae</taxon>
        <taxon>Paracoccus</taxon>
    </lineage>
</organism>
<accession>A0A2H5F2J3</accession>
<dbReference type="Proteomes" id="UP000234530">
    <property type="component" value="Chromosome"/>
</dbReference>
<reference evidence="3 4" key="1">
    <citation type="journal article" date="2013" name="Antonie Van Leeuwenhoek">
        <title>Paracoccus zhejiangensis sp. nov., isolated from activated sludge in wastewater-treatment system.</title>
        <authorList>
            <person name="Wu Z.G."/>
            <person name="Zhang D.F."/>
            <person name="Liu Y.L."/>
            <person name="Wang F."/>
            <person name="Jiang X."/>
            <person name="Li C."/>
            <person name="Li S.P."/>
            <person name="Hong Q."/>
            <person name="Li W.J."/>
        </authorList>
    </citation>
    <scope>NUCLEOTIDE SEQUENCE [LARGE SCALE GENOMIC DNA]</scope>
    <source>
        <strain evidence="3 4">J6</strain>
    </source>
</reference>
<keyword evidence="4" id="KW-1185">Reference proteome</keyword>
<evidence type="ECO:0008006" key="5">
    <source>
        <dbReference type="Google" id="ProtNLM"/>
    </source>
</evidence>
<proteinExistence type="predicted"/>
<dbReference type="InterPro" id="IPR002822">
    <property type="entry name" value="Ni_insertion"/>
</dbReference>
<feature type="region of interest" description="Disordered" evidence="2">
    <location>
        <begin position="366"/>
        <end position="389"/>
    </location>
</feature>
<name>A0A2H5F2J3_9RHOB</name>
<evidence type="ECO:0000256" key="1">
    <source>
        <dbReference type="ARBA" id="ARBA00022596"/>
    </source>
</evidence>
<dbReference type="Pfam" id="PF01969">
    <property type="entry name" value="Ni_insertion"/>
    <property type="match status" value="1"/>
</dbReference>
<evidence type="ECO:0000313" key="3">
    <source>
        <dbReference type="EMBL" id="AUH65756.1"/>
    </source>
</evidence>
<dbReference type="AlphaFoldDB" id="A0A2H5F2J3"/>
<gene>
    <name evidence="3" type="ORF">CX676_17665</name>
</gene>
<evidence type="ECO:0000256" key="2">
    <source>
        <dbReference type="SAM" id="MobiDB-lite"/>
    </source>
</evidence>
<dbReference type="PANTHER" id="PTHR36566:SF1">
    <property type="entry name" value="PYRIDINIUM-3,5-BISTHIOCARBOXYLIC ACID MONONUCLEOTIDE NICKEL INSERTION PROTEIN"/>
    <property type="match status" value="1"/>
</dbReference>
<dbReference type="OrthoDB" id="9765625at2"/>
<protein>
    <recommendedName>
        <fullName evidence="5">LarC family nickel insertion protein</fullName>
    </recommendedName>
</protein>
<dbReference type="KEGG" id="pzh:CX676_17665"/>
<dbReference type="Gene3D" id="3.30.70.1380">
    <property type="entry name" value="Transcriptional regulatory protein pf0864 domain like"/>
    <property type="match status" value="1"/>
</dbReference>